<name>A0A916FAF3_9PROT</name>
<organism evidence="1 2">
    <name type="scientific">Candidatus Nitrotoga fabula</name>
    <dbReference type="NCBI Taxonomy" id="2182327"/>
    <lineage>
        <taxon>Bacteria</taxon>
        <taxon>Pseudomonadati</taxon>
        <taxon>Pseudomonadota</taxon>
        <taxon>Betaproteobacteria</taxon>
        <taxon>Nitrosomonadales</taxon>
        <taxon>Gallionellaceae</taxon>
        <taxon>Candidatus Nitrotoga</taxon>
    </lineage>
</organism>
<dbReference type="AlphaFoldDB" id="A0A916FAF3"/>
<reference evidence="1" key="1">
    <citation type="submission" date="2021-02" db="EMBL/GenBank/DDBJ databases">
        <authorList>
            <person name="Han P."/>
        </authorList>
    </citation>
    <scope>NUCLEOTIDE SEQUENCE</scope>
    <source>
        <strain evidence="1">Candidatus Nitrotoga sp. ZN8</strain>
    </source>
</reference>
<dbReference type="EMBL" id="CAJNBL010000041">
    <property type="protein sequence ID" value="CAE6736059.1"/>
    <property type="molecule type" value="Genomic_DNA"/>
</dbReference>
<evidence type="ECO:0000313" key="2">
    <source>
        <dbReference type="Proteomes" id="UP000675882"/>
    </source>
</evidence>
<sequence>MELSRLKRELAETKMERDFLKNCPHGLPHSLCIETLGSTLRERGQWPAASWRF</sequence>
<keyword evidence="2" id="KW-1185">Reference proteome</keyword>
<dbReference type="Proteomes" id="UP000675882">
    <property type="component" value="Unassembled WGS sequence"/>
</dbReference>
<proteinExistence type="predicted"/>
<comment type="caution">
    <text evidence="1">The sequence shown here is derived from an EMBL/GenBank/DDBJ whole genome shotgun (WGS) entry which is preliminary data.</text>
</comment>
<evidence type="ECO:0000313" key="1">
    <source>
        <dbReference type="EMBL" id="CAE6736059.1"/>
    </source>
</evidence>
<accession>A0A916FAF3</accession>
<gene>
    <name evidence="1" type="ORF">NTGZN8_60145</name>
</gene>
<protein>
    <submittedName>
        <fullName evidence="1">Uncharacterized protein</fullName>
    </submittedName>
</protein>